<comment type="cofactor">
    <cofactor evidence="1 6">
        <name>Zn(2+)</name>
        <dbReference type="ChEBI" id="CHEBI:29105"/>
    </cofactor>
</comment>
<evidence type="ECO:0000256" key="5">
    <source>
        <dbReference type="ARBA" id="ARBA00023002"/>
    </source>
</evidence>
<dbReference type="SUPFAM" id="SSF51735">
    <property type="entry name" value="NAD(P)-binding Rossmann-fold domains"/>
    <property type="match status" value="1"/>
</dbReference>
<evidence type="ECO:0000259" key="7">
    <source>
        <dbReference type="SMART" id="SM00829"/>
    </source>
</evidence>
<name>W4KAV9_HETIT</name>
<dbReference type="InterPro" id="IPR036291">
    <property type="entry name" value="NAD(P)-bd_dom_sf"/>
</dbReference>
<evidence type="ECO:0000313" key="8">
    <source>
        <dbReference type="EMBL" id="ETW82211.1"/>
    </source>
</evidence>
<evidence type="ECO:0000256" key="1">
    <source>
        <dbReference type="ARBA" id="ARBA00001947"/>
    </source>
</evidence>
<dbReference type="PANTHER" id="PTHR42940">
    <property type="entry name" value="ALCOHOL DEHYDROGENASE 1-RELATED"/>
    <property type="match status" value="1"/>
</dbReference>
<evidence type="ECO:0000313" key="9">
    <source>
        <dbReference type="Proteomes" id="UP000030671"/>
    </source>
</evidence>
<dbReference type="EMBL" id="KI925458">
    <property type="protein sequence ID" value="ETW82211.1"/>
    <property type="molecule type" value="Genomic_DNA"/>
</dbReference>
<gene>
    <name evidence="8" type="ORF">HETIRDRAFT_427315</name>
</gene>
<dbReference type="InterPro" id="IPR011032">
    <property type="entry name" value="GroES-like_sf"/>
</dbReference>
<dbReference type="InterPro" id="IPR020843">
    <property type="entry name" value="ER"/>
</dbReference>
<dbReference type="InterPro" id="IPR002328">
    <property type="entry name" value="ADH_Zn_CS"/>
</dbReference>
<dbReference type="RefSeq" id="XP_009546755.1">
    <property type="nucleotide sequence ID" value="XM_009548460.1"/>
</dbReference>
<dbReference type="GO" id="GO:0008270">
    <property type="term" value="F:zinc ion binding"/>
    <property type="evidence" value="ECO:0007669"/>
    <property type="project" value="InterPro"/>
</dbReference>
<dbReference type="Gene3D" id="3.90.180.10">
    <property type="entry name" value="Medium-chain alcohol dehydrogenases, catalytic domain"/>
    <property type="match status" value="1"/>
</dbReference>
<dbReference type="SMART" id="SM00829">
    <property type="entry name" value="PKS_ER"/>
    <property type="match status" value="1"/>
</dbReference>
<keyword evidence="5" id="KW-0560">Oxidoreductase</keyword>
<dbReference type="PROSITE" id="PS00059">
    <property type="entry name" value="ADH_ZINC"/>
    <property type="match status" value="1"/>
</dbReference>
<dbReference type="GO" id="GO:0004022">
    <property type="term" value="F:alcohol dehydrogenase (NAD+) activity"/>
    <property type="evidence" value="ECO:0007669"/>
    <property type="project" value="TreeGrafter"/>
</dbReference>
<sequence>MESLPKSFKAVACPGPNQGWRYLTRPLRPPNPAEILIRVHASGICNSDHFVQEEKWSGIIYPRVPGHEVVGQIAAVGEAVRQQQKIDGTSGASGGEAWEGGRFEIGSLVGVGWNGGYCGRCRYCRKGDFPGCLELQITGINHDGGHAEYIYAPANSVVHFPPSALADASYAQLTSLLCAGTTVYHALRTTPNYAPGDLCLVHGIGGLGHLAIQYASKLGLRVLAVSASPAHASKRGVALALGAHEYLDASIPAPSSPALLSDSETAQLDVDAGAARLAEIVAAVQAMGGAQVILATTPSSASVNAIIPAVARNGCVTVVATTDGHVGMDNVALNVRRATIRGWACGAAGETEECVRFSCAVGIKAIVKEWKFEDYADAYRDTMEGRPEFRNAPCSGGPPRQLLYTEQDGRIPSFLCKPENRHSYSVWRWACYLQVLSRPQLSKPLRLCVSASTHNDCGTVRRLSNLLINPIVTSSPDALFAPWSMAKQDSRLRGLLDSELG</sequence>
<dbReference type="SUPFAM" id="SSF50129">
    <property type="entry name" value="GroES-like"/>
    <property type="match status" value="1"/>
</dbReference>
<dbReference type="Gene3D" id="3.40.50.720">
    <property type="entry name" value="NAD(P)-binding Rossmann-like Domain"/>
    <property type="match status" value="1"/>
</dbReference>
<dbReference type="AlphaFoldDB" id="W4KAV9"/>
<reference evidence="8 9" key="1">
    <citation type="journal article" date="2012" name="New Phytol.">
        <title>Insight into trade-off between wood decay and parasitism from the genome of a fungal forest pathogen.</title>
        <authorList>
            <person name="Olson A."/>
            <person name="Aerts A."/>
            <person name="Asiegbu F."/>
            <person name="Belbahri L."/>
            <person name="Bouzid O."/>
            <person name="Broberg A."/>
            <person name="Canback B."/>
            <person name="Coutinho P.M."/>
            <person name="Cullen D."/>
            <person name="Dalman K."/>
            <person name="Deflorio G."/>
            <person name="van Diepen L.T."/>
            <person name="Dunand C."/>
            <person name="Duplessis S."/>
            <person name="Durling M."/>
            <person name="Gonthier P."/>
            <person name="Grimwood J."/>
            <person name="Fossdal C.G."/>
            <person name="Hansson D."/>
            <person name="Henrissat B."/>
            <person name="Hietala A."/>
            <person name="Himmelstrand K."/>
            <person name="Hoffmeister D."/>
            <person name="Hogberg N."/>
            <person name="James T.Y."/>
            <person name="Karlsson M."/>
            <person name="Kohler A."/>
            <person name="Kues U."/>
            <person name="Lee Y.H."/>
            <person name="Lin Y.C."/>
            <person name="Lind M."/>
            <person name="Lindquist E."/>
            <person name="Lombard V."/>
            <person name="Lucas S."/>
            <person name="Lunden K."/>
            <person name="Morin E."/>
            <person name="Murat C."/>
            <person name="Park J."/>
            <person name="Raffaello T."/>
            <person name="Rouze P."/>
            <person name="Salamov A."/>
            <person name="Schmutz J."/>
            <person name="Solheim H."/>
            <person name="Stahlberg J."/>
            <person name="Velez H."/>
            <person name="de Vries R.P."/>
            <person name="Wiebenga A."/>
            <person name="Woodward S."/>
            <person name="Yakovlev I."/>
            <person name="Garbelotto M."/>
            <person name="Martin F."/>
            <person name="Grigoriev I.V."/>
            <person name="Stenlid J."/>
        </authorList>
    </citation>
    <scope>NUCLEOTIDE SEQUENCE [LARGE SCALE GENOMIC DNA]</scope>
    <source>
        <strain evidence="8 9">TC 32-1</strain>
    </source>
</reference>
<organism evidence="8 9">
    <name type="scientific">Heterobasidion irregulare (strain TC 32-1)</name>
    <dbReference type="NCBI Taxonomy" id="747525"/>
    <lineage>
        <taxon>Eukaryota</taxon>
        <taxon>Fungi</taxon>
        <taxon>Dikarya</taxon>
        <taxon>Basidiomycota</taxon>
        <taxon>Agaricomycotina</taxon>
        <taxon>Agaricomycetes</taxon>
        <taxon>Russulales</taxon>
        <taxon>Bondarzewiaceae</taxon>
        <taxon>Heterobasidion</taxon>
        <taxon>Heterobasidion annosum species complex</taxon>
    </lineage>
</organism>
<dbReference type="Pfam" id="PF08240">
    <property type="entry name" value="ADH_N"/>
    <property type="match status" value="1"/>
</dbReference>
<keyword evidence="4 6" id="KW-0862">Zinc</keyword>
<feature type="domain" description="Enoyl reductase (ER)" evidence="7">
    <location>
        <begin position="15"/>
        <end position="319"/>
    </location>
</feature>
<protein>
    <recommendedName>
        <fullName evidence="7">Enoyl reductase (ER) domain-containing protein</fullName>
    </recommendedName>
</protein>
<dbReference type="Proteomes" id="UP000030671">
    <property type="component" value="Unassembled WGS sequence"/>
</dbReference>
<evidence type="ECO:0000256" key="4">
    <source>
        <dbReference type="ARBA" id="ARBA00022833"/>
    </source>
</evidence>
<dbReference type="HOGENOM" id="CLU_026673_20_1_1"/>
<dbReference type="InterPro" id="IPR013154">
    <property type="entry name" value="ADH-like_N"/>
</dbReference>
<proteinExistence type="inferred from homology"/>
<dbReference type="STRING" id="747525.W4KAV9"/>
<keyword evidence="3 6" id="KW-0479">Metal-binding</keyword>
<dbReference type="Pfam" id="PF00107">
    <property type="entry name" value="ADH_zinc_N"/>
    <property type="match status" value="1"/>
</dbReference>
<dbReference type="GeneID" id="20674198"/>
<accession>W4KAV9</accession>
<dbReference type="KEGG" id="hir:HETIRDRAFT_427315"/>
<evidence type="ECO:0000256" key="2">
    <source>
        <dbReference type="ARBA" id="ARBA00008072"/>
    </source>
</evidence>
<keyword evidence="9" id="KW-1185">Reference proteome</keyword>
<dbReference type="eggNOG" id="KOG0023">
    <property type="taxonomic scope" value="Eukaryota"/>
</dbReference>
<evidence type="ECO:0000256" key="3">
    <source>
        <dbReference type="ARBA" id="ARBA00022723"/>
    </source>
</evidence>
<dbReference type="GO" id="GO:0005737">
    <property type="term" value="C:cytoplasm"/>
    <property type="evidence" value="ECO:0007669"/>
    <property type="project" value="TreeGrafter"/>
</dbReference>
<evidence type="ECO:0000256" key="6">
    <source>
        <dbReference type="RuleBase" id="RU361277"/>
    </source>
</evidence>
<dbReference type="InParanoid" id="W4KAV9"/>
<dbReference type="PANTHER" id="PTHR42940:SF7">
    <property type="entry name" value="ALCOHOL DEHYDROGENASE-LIKE N-TERMINAL DOMAIN-CONTAINING PROTEIN"/>
    <property type="match status" value="1"/>
</dbReference>
<dbReference type="InterPro" id="IPR013149">
    <property type="entry name" value="ADH-like_C"/>
</dbReference>
<dbReference type="OrthoDB" id="1560166at2759"/>
<comment type="similarity">
    <text evidence="2 6">Belongs to the zinc-containing alcohol dehydrogenase family.</text>
</comment>